<dbReference type="Pfam" id="PF00534">
    <property type="entry name" value="Glycos_transf_1"/>
    <property type="match status" value="1"/>
</dbReference>
<comment type="caution">
    <text evidence="3">The sequence shown here is derived from an EMBL/GenBank/DDBJ whole genome shotgun (WGS) entry which is preliminary data.</text>
</comment>
<evidence type="ECO:0000259" key="1">
    <source>
        <dbReference type="Pfam" id="PF00534"/>
    </source>
</evidence>
<feature type="domain" description="Glycosyl transferase family 1" evidence="1">
    <location>
        <begin position="179"/>
        <end position="337"/>
    </location>
</feature>
<proteinExistence type="predicted"/>
<dbReference type="Proteomes" id="UP000034235">
    <property type="component" value="Unassembled WGS sequence"/>
</dbReference>
<dbReference type="InterPro" id="IPR028098">
    <property type="entry name" value="Glyco_trans_4-like_N"/>
</dbReference>
<dbReference type="AlphaFoldDB" id="A0A0G0JI71"/>
<dbReference type="PANTHER" id="PTHR45871:SF1">
    <property type="entry name" value="PHOSPHATIDYLINOSITOL N-ACETYLGLUCOSAMINYLTRANSFERASE SUBUNIT A"/>
    <property type="match status" value="1"/>
</dbReference>
<dbReference type="PANTHER" id="PTHR45871">
    <property type="entry name" value="N-ACETYLGLUCOSAMINYL-PHOSPHATIDYLINOSITOL BIOSYNTHETIC PROTEIN"/>
    <property type="match status" value="1"/>
</dbReference>
<dbReference type="Gene3D" id="3.40.50.2000">
    <property type="entry name" value="Glycogen Phosphorylase B"/>
    <property type="match status" value="2"/>
</dbReference>
<accession>A0A0G0JI71</accession>
<organism evidence="3 4">
    <name type="scientific">Candidatus Daviesbacteria bacterium GW2011_GWA2_38_24</name>
    <dbReference type="NCBI Taxonomy" id="1618422"/>
    <lineage>
        <taxon>Bacteria</taxon>
        <taxon>Candidatus Daviesiibacteriota</taxon>
    </lineage>
</organism>
<dbReference type="CDD" id="cd03801">
    <property type="entry name" value="GT4_PimA-like"/>
    <property type="match status" value="1"/>
</dbReference>
<name>A0A0G0JI71_9BACT</name>
<reference evidence="3 4" key="1">
    <citation type="journal article" date="2015" name="Nature">
        <title>rRNA introns, odd ribosomes, and small enigmatic genomes across a large radiation of phyla.</title>
        <authorList>
            <person name="Brown C.T."/>
            <person name="Hug L.A."/>
            <person name="Thomas B.C."/>
            <person name="Sharon I."/>
            <person name="Castelle C.J."/>
            <person name="Singh A."/>
            <person name="Wilkins M.J."/>
            <person name="Williams K.H."/>
            <person name="Banfield J.F."/>
        </authorList>
    </citation>
    <scope>NUCLEOTIDE SEQUENCE [LARGE SCALE GENOMIC DNA]</scope>
</reference>
<dbReference type="Pfam" id="PF13439">
    <property type="entry name" value="Glyco_transf_4"/>
    <property type="match status" value="1"/>
</dbReference>
<dbReference type="EMBL" id="LBUP01000005">
    <property type="protein sequence ID" value="KKQ66457.1"/>
    <property type="molecule type" value="Genomic_DNA"/>
</dbReference>
<gene>
    <name evidence="3" type="ORF">US86_C0005G0068</name>
</gene>
<dbReference type="SUPFAM" id="SSF53756">
    <property type="entry name" value="UDP-Glycosyltransferase/glycogen phosphorylase"/>
    <property type="match status" value="1"/>
</dbReference>
<dbReference type="GO" id="GO:0016757">
    <property type="term" value="F:glycosyltransferase activity"/>
    <property type="evidence" value="ECO:0007669"/>
    <property type="project" value="InterPro"/>
</dbReference>
<evidence type="ECO:0000313" key="4">
    <source>
        <dbReference type="Proteomes" id="UP000034235"/>
    </source>
</evidence>
<protein>
    <submittedName>
        <fullName evidence="3">Glycosyl transferase group 1</fullName>
    </submittedName>
</protein>
<evidence type="ECO:0000313" key="3">
    <source>
        <dbReference type="EMBL" id="KKQ66457.1"/>
    </source>
</evidence>
<keyword evidence="3" id="KW-0808">Transferase</keyword>
<dbReference type="InterPro" id="IPR001296">
    <property type="entry name" value="Glyco_trans_1"/>
</dbReference>
<evidence type="ECO:0000259" key="2">
    <source>
        <dbReference type="Pfam" id="PF13439"/>
    </source>
</evidence>
<feature type="domain" description="Glycosyltransferase subfamily 4-like N-terminal" evidence="2">
    <location>
        <begin position="49"/>
        <end position="160"/>
    </location>
</feature>
<sequence length="358" mass="40339">MNLLRSDKVSLLFITRKYPPMVGGMEKVSFALAQEFAKNTNLHLVSWGYTQKLLPIFLTIALIKSLWIIPNKRIKNVHLGDALLSPLGLLLKKIYGVRVSVTVHGLDITYKLPIYQLVIPFCLRRLDKIICISNTTRNECLKRGIPSSKSIVIAWGIHPESFLLPANKSALEKITRRKLSDKKIIVTVGRLVKRKGVYWFIENVLPELNKNVIYLVIGDGVERERIQSLIEEKGYKEKVILLGKVSDLDLKVVYNTADIFVMPNIPVDNDIEGFGIVALEASSTGLMVIASDLEGVKDAVVNEKNGYLVETLNSTGFIRTINKNIKSPNLSKNKIKNWISENYSFPKIAESYLKAFNN</sequence>